<dbReference type="PROSITE" id="PS51125">
    <property type="entry name" value="NHL"/>
    <property type="match status" value="1"/>
</dbReference>
<dbReference type="PANTHER" id="PTHR24104">
    <property type="entry name" value="E3 UBIQUITIN-PROTEIN LIGASE NHLRC1-RELATED"/>
    <property type="match status" value="1"/>
</dbReference>
<dbReference type="GO" id="GO:0061630">
    <property type="term" value="F:ubiquitin protein ligase activity"/>
    <property type="evidence" value="ECO:0007669"/>
    <property type="project" value="TreeGrafter"/>
</dbReference>
<organism evidence="4 5">
    <name type="scientific">Artemia franciscana</name>
    <name type="common">Brine shrimp</name>
    <name type="synonym">Artemia sanfranciscana</name>
    <dbReference type="NCBI Taxonomy" id="6661"/>
    <lineage>
        <taxon>Eukaryota</taxon>
        <taxon>Metazoa</taxon>
        <taxon>Ecdysozoa</taxon>
        <taxon>Arthropoda</taxon>
        <taxon>Crustacea</taxon>
        <taxon>Branchiopoda</taxon>
        <taxon>Anostraca</taxon>
        <taxon>Artemiidae</taxon>
        <taxon>Artemia</taxon>
    </lineage>
</organism>
<dbReference type="EMBL" id="JAVRJZ010000012">
    <property type="protein sequence ID" value="KAK2715468.1"/>
    <property type="molecule type" value="Genomic_DNA"/>
</dbReference>
<dbReference type="SUPFAM" id="SSF101898">
    <property type="entry name" value="NHL repeat"/>
    <property type="match status" value="1"/>
</dbReference>
<dbReference type="InterPro" id="IPR050952">
    <property type="entry name" value="TRIM-NHL_E3_ligases"/>
</dbReference>
<dbReference type="GO" id="GO:0043161">
    <property type="term" value="P:proteasome-mediated ubiquitin-dependent protein catabolic process"/>
    <property type="evidence" value="ECO:0007669"/>
    <property type="project" value="TreeGrafter"/>
</dbReference>
<sequence length="481" mass="52679">MVKAYNVAVPDFNMSSQFGNYVDKERPMHGRQVGSPTLGPPTGAMTLADLIAGVESNSTLHAMNNLQALVQLNAAQSNQPPQPNSMMNMRAPAGPHMGMSNSAMPTGLGSYPNLLNGLSNPPPPVPSTIRLPSSFKSSTVSMSSATSEVVTSTTMSDVMQRWGEPPVLQKPMDSSILLELSNSPMLDIQNSDKLVHLEPKAHQMSVRIKFGSQGSMSKGANMSCLASPHGFCLGPGEQIFVADTQNHNIKVYDINGLFLFSFGSAGQEDGHFWYPRKLAYIRLSNLLVICDRGADRTRVQLFTVEGSFVRKLRVNYIDIIASVTVNRFGHIIAVDSNNPAIYQIDGQGNLKSWVDCKPYMKEPSDICVFGNEYYVCDFKGHCICVFSETGQFLRKIGGEPLTMFPNGIDISDAGDLLVCDSHGNRFHVVVFTKEGQVTARFECPHLKVSRCCGLNITREGYLVTLAKNNHQVLVMNTLYVQ</sequence>
<accession>A0AA88L1G6</accession>
<gene>
    <name evidence="4" type="ORF">QYM36_010175</name>
</gene>
<comment type="caution">
    <text evidence="4">The sequence shown here is derived from an EMBL/GenBank/DDBJ whole genome shotgun (WGS) entry which is preliminary data.</text>
</comment>
<keyword evidence="1" id="KW-0677">Repeat</keyword>
<reference evidence="4" key="1">
    <citation type="submission" date="2023-07" db="EMBL/GenBank/DDBJ databases">
        <title>Chromosome-level genome assembly of Artemia franciscana.</title>
        <authorList>
            <person name="Jo E."/>
        </authorList>
    </citation>
    <scope>NUCLEOTIDE SEQUENCE</scope>
    <source>
        <tissue evidence="4">Whole body</tissue>
    </source>
</reference>
<evidence type="ECO:0000313" key="4">
    <source>
        <dbReference type="EMBL" id="KAK2715468.1"/>
    </source>
</evidence>
<dbReference type="Proteomes" id="UP001187531">
    <property type="component" value="Unassembled WGS sequence"/>
</dbReference>
<dbReference type="PANTHER" id="PTHR24104:SF51">
    <property type="entry name" value="SMP-30_GLUCONOLACTONASE_LRE-LIKE REGION DOMAIN-CONTAINING PROTEIN"/>
    <property type="match status" value="1"/>
</dbReference>
<name>A0AA88L1G6_ARTSF</name>
<protein>
    <recommendedName>
        <fullName evidence="6">Brain tumor protein</fullName>
    </recommendedName>
</protein>
<feature type="compositionally biased region" description="Polar residues" evidence="3">
    <location>
        <begin position="76"/>
        <end position="87"/>
    </location>
</feature>
<evidence type="ECO:0008006" key="6">
    <source>
        <dbReference type="Google" id="ProtNLM"/>
    </source>
</evidence>
<feature type="repeat" description="NHL" evidence="2">
    <location>
        <begin position="259"/>
        <end position="305"/>
    </location>
</feature>
<dbReference type="GO" id="GO:0000209">
    <property type="term" value="P:protein polyubiquitination"/>
    <property type="evidence" value="ECO:0007669"/>
    <property type="project" value="TreeGrafter"/>
</dbReference>
<proteinExistence type="predicted"/>
<dbReference type="InterPro" id="IPR001258">
    <property type="entry name" value="NHL_repeat"/>
</dbReference>
<feature type="region of interest" description="Disordered" evidence="3">
    <location>
        <begin position="76"/>
        <end position="105"/>
    </location>
</feature>
<evidence type="ECO:0000256" key="1">
    <source>
        <dbReference type="ARBA" id="ARBA00022737"/>
    </source>
</evidence>
<evidence type="ECO:0000256" key="3">
    <source>
        <dbReference type="SAM" id="MobiDB-lite"/>
    </source>
</evidence>
<dbReference type="AlphaFoldDB" id="A0AA88L1G6"/>
<dbReference type="InterPro" id="IPR011042">
    <property type="entry name" value="6-blade_b-propeller_TolB-like"/>
</dbReference>
<evidence type="ECO:0000313" key="5">
    <source>
        <dbReference type="Proteomes" id="UP001187531"/>
    </source>
</evidence>
<dbReference type="Gene3D" id="2.120.10.30">
    <property type="entry name" value="TolB, C-terminal domain"/>
    <property type="match status" value="1"/>
</dbReference>
<dbReference type="Pfam" id="PF01436">
    <property type="entry name" value="NHL"/>
    <property type="match status" value="2"/>
</dbReference>
<evidence type="ECO:0000256" key="2">
    <source>
        <dbReference type="PROSITE-ProRule" id="PRU00504"/>
    </source>
</evidence>
<keyword evidence="5" id="KW-1185">Reference proteome</keyword>